<evidence type="ECO:0008006" key="3">
    <source>
        <dbReference type="Google" id="ProtNLM"/>
    </source>
</evidence>
<evidence type="ECO:0000313" key="2">
    <source>
        <dbReference type="Proteomes" id="UP000031675"/>
    </source>
</evidence>
<dbReference type="Pfam" id="PF11248">
    <property type="entry name" value="DUF3046"/>
    <property type="match status" value="1"/>
</dbReference>
<reference evidence="2" key="1">
    <citation type="journal article" date="2015" name="Chem. Biol.">
        <title>Structure, bioactivity, and resistance mechanism of streptomonomicin, an unusual lasso Peptide from an understudied halophilic actinomycete.</title>
        <authorList>
            <person name="Metelev M."/>
            <person name="Tietz J.I."/>
            <person name="Melby J.O."/>
            <person name="Blair P.M."/>
            <person name="Zhu L."/>
            <person name="Livnat I."/>
            <person name="Severinov K."/>
            <person name="Mitchell D.A."/>
        </authorList>
    </citation>
    <scope>NUCLEOTIDE SEQUENCE [LARGE SCALE GENOMIC DNA]</scope>
    <source>
        <strain evidence="2">YIM 90003</strain>
    </source>
</reference>
<evidence type="ECO:0000313" key="1">
    <source>
        <dbReference type="EMBL" id="KIH96441.1"/>
    </source>
</evidence>
<name>A0A0C2J4W8_9ACTN</name>
<dbReference type="AlphaFoldDB" id="A0A0C2J4W8"/>
<keyword evidence="2" id="KW-1185">Reference proteome</keyword>
<sequence length="64" mass="7259">MRLSHFWERMHEQFGEAYAESLARDHVIEALGSRTVEQALADGIGAKEVWRAVCEEFDLPAAAR</sequence>
<accession>A0A0C2J4W8</accession>
<dbReference type="Proteomes" id="UP000031675">
    <property type="component" value="Unassembled WGS sequence"/>
</dbReference>
<proteinExistence type="predicted"/>
<protein>
    <recommendedName>
        <fullName evidence="3">DUF3046 domain-containing protein</fullName>
    </recommendedName>
</protein>
<dbReference type="STRING" id="183763.LP52_24910"/>
<dbReference type="InterPro" id="IPR021408">
    <property type="entry name" value="DUF3046"/>
</dbReference>
<dbReference type="EMBL" id="JROO01000067">
    <property type="protein sequence ID" value="KIH96441.1"/>
    <property type="molecule type" value="Genomic_DNA"/>
</dbReference>
<gene>
    <name evidence="1" type="ORF">LP52_24910</name>
</gene>
<dbReference type="RefSeq" id="WP_040276859.1">
    <property type="nucleotide sequence ID" value="NZ_JROO01000067.1"/>
</dbReference>
<comment type="caution">
    <text evidence="1">The sequence shown here is derived from an EMBL/GenBank/DDBJ whole genome shotgun (WGS) entry which is preliminary data.</text>
</comment>
<dbReference type="OrthoDB" id="3215033at2"/>
<organism evidence="1 2">
    <name type="scientific">Streptomonospora alba</name>
    <dbReference type="NCBI Taxonomy" id="183763"/>
    <lineage>
        <taxon>Bacteria</taxon>
        <taxon>Bacillati</taxon>
        <taxon>Actinomycetota</taxon>
        <taxon>Actinomycetes</taxon>
        <taxon>Streptosporangiales</taxon>
        <taxon>Nocardiopsidaceae</taxon>
        <taxon>Streptomonospora</taxon>
    </lineage>
</organism>